<evidence type="ECO:0000256" key="1">
    <source>
        <dbReference type="ARBA" id="ARBA00023015"/>
    </source>
</evidence>
<dbReference type="SUPFAM" id="SSF46689">
    <property type="entry name" value="Homeodomain-like"/>
    <property type="match status" value="1"/>
</dbReference>
<dbReference type="InterPro" id="IPR032687">
    <property type="entry name" value="AraC-type_N"/>
</dbReference>
<keyword evidence="2" id="KW-0238">DNA-binding</keyword>
<dbReference type="PANTHER" id="PTHR47894:SF1">
    <property type="entry name" value="HTH-TYPE TRANSCRIPTIONAL REGULATOR VQSM"/>
    <property type="match status" value="1"/>
</dbReference>
<dbReference type="Pfam" id="PF12833">
    <property type="entry name" value="HTH_18"/>
    <property type="match status" value="1"/>
</dbReference>
<keyword evidence="1" id="KW-0805">Transcription regulation</keyword>
<dbReference type="RefSeq" id="WP_272181615.1">
    <property type="nucleotide sequence ID" value="NZ_JAQOMS010000002.1"/>
</dbReference>
<organism evidence="5 6">
    <name type="scientific">Psychrosphaera algicola</name>
    <dbReference type="NCBI Taxonomy" id="3023714"/>
    <lineage>
        <taxon>Bacteria</taxon>
        <taxon>Pseudomonadati</taxon>
        <taxon>Pseudomonadota</taxon>
        <taxon>Gammaproteobacteria</taxon>
        <taxon>Alteromonadales</taxon>
        <taxon>Pseudoalteromonadaceae</taxon>
        <taxon>Psychrosphaera</taxon>
    </lineage>
</organism>
<evidence type="ECO:0000259" key="4">
    <source>
        <dbReference type="PROSITE" id="PS01124"/>
    </source>
</evidence>
<name>A0ABT5FGM6_9GAMM</name>
<gene>
    <name evidence="5" type="ORF">PN838_18675</name>
</gene>
<proteinExistence type="predicted"/>
<evidence type="ECO:0000313" key="5">
    <source>
        <dbReference type="EMBL" id="MDC2890409.1"/>
    </source>
</evidence>
<feature type="domain" description="HTH araC/xylS-type" evidence="4">
    <location>
        <begin position="234"/>
        <end position="333"/>
    </location>
</feature>
<dbReference type="PROSITE" id="PS01124">
    <property type="entry name" value="HTH_ARAC_FAMILY_2"/>
    <property type="match status" value="1"/>
</dbReference>
<evidence type="ECO:0000256" key="2">
    <source>
        <dbReference type="ARBA" id="ARBA00023125"/>
    </source>
</evidence>
<accession>A0ABT5FGM6</accession>
<comment type="caution">
    <text evidence="5">The sequence shown here is derived from an EMBL/GenBank/DDBJ whole genome shotgun (WGS) entry which is preliminary data.</text>
</comment>
<dbReference type="Pfam" id="PF12625">
    <property type="entry name" value="Arabinose_bd"/>
    <property type="match status" value="1"/>
</dbReference>
<dbReference type="Gene3D" id="1.10.10.60">
    <property type="entry name" value="Homeodomain-like"/>
    <property type="match status" value="1"/>
</dbReference>
<dbReference type="PANTHER" id="PTHR47894">
    <property type="entry name" value="HTH-TYPE TRANSCRIPTIONAL REGULATOR GADX"/>
    <property type="match status" value="1"/>
</dbReference>
<dbReference type="InterPro" id="IPR018060">
    <property type="entry name" value="HTH_AraC"/>
</dbReference>
<keyword evidence="3" id="KW-0804">Transcription</keyword>
<keyword evidence="6" id="KW-1185">Reference proteome</keyword>
<protein>
    <submittedName>
        <fullName evidence="5">AraC family transcriptional regulator ligand-binding domain-containing protein</fullName>
    </submittedName>
</protein>
<reference evidence="5 6" key="1">
    <citation type="submission" date="2023-01" db="EMBL/GenBank/DDBJ databases">
        <title>Psychrosphaera sp. nov., isolated from marine algae.</title>
        <authorList>
            <person name="Bayburt H."/>
            <person name="Choi B.J."/>
            <person name="Kim J.M."/>
            <person name="Choi D.G."/>
            <person name="Jeon C.O."/>
        </authorList>
    </citation>
    <scope>NUCLEOTIDE SEQUENCE [LARGE SCALE GENOMIC DNA]</scope>
    <source>
        <strain evidence="5 6">G1-22</strain>
    </source>
</reference>
<evidence type="ECO:0000256" key="3">
    <source>
        <dbReference type="ARBA" id="ARBA00023163"/>
    </source>
</evidence>
<dbReference type="InterPro" id="IPR009057">
    <property type="entry name" value="Homeodomain-like_sf"/>
</dbReference>
<sequence>MLVSWPTDKVLHTHIWVSTLVELSMSRGATIEQLLKGTGIFAQDLTQLNHNVSVQQFHILINNCQKYTRSQDLSFMLGRRLLSVNNSEFATLLLNCRTLTGLFRILILYQAMIFPLAFIHIRRADNKHYILLNTSYNDENQQFIYEVFCSLIYHCCKTMSAAQPIVQFQFEHSRPRNIYQYEENLGHRLQFNAHHNAIVFQSAELNVLNKQASKLARQRLLVICRQTQQCDSNTGIKQFLHMAINRGHIVNFEQAAKRLDMSPATLKRRLSTAKLRFQHIHDNVNKQQAVFELVICNNNNETVAKHLNYSDVTNFRRAFKRWTGYTPKEIKGT</sequence>
<dbReference type="SMART" id="SM00342">
    <property type="entry name" value="HTH_ARAC"/>
    <property type="match status" value="1"/>
</dbReference>
<dbReference type="Proteomes" id="UP001528411">
    <property type="component" value="Unassembled WGS sequence"/>
</dbReference>
<dbReference type="EMBL" id="JAQOMS010000002">
    <property type="protein sequence ID" value="MDC2890409.1"/>
    <property type="molecule type" value="Genomic_DNA"/>
</dbReference>
<evidence type="ECO:0000313" key="6">
    <source>
        <dbReference type="Proteomes" id="UP001528411"/>
    </source>
</evidence>